<dbReference type="EMBL" id="SMJU01000008">
    <property type="protein sequence ID" value="TDB64222.1"/>
    <property type="molecule type" value="Genomic_DNA"/>
</dbReference>
<organism evidence="1 2">
    <name type="scientific">Arundinibacter roseus</name>
    <dbReference type="NCBI Taxonomy" id="2070510"/>
    <lineage>
        <taxon>Bacteria</taxon>
        <taxon>Pseudomonadati</taxon>
        <taxon>Bacteroidota</taxon>
        <taxon>Cytophagia</taxon>
        <taxon>Cytophagales</taxon>
        <taxon>Spirosomataceae</taxon>
        <taxon>Arundinibacter</taxon>
    </lineage>
</organism>
<keyword evidence="2" id="KW-1185">Reference proteome</keyword>
<evidence type="ECO:0008006" key="3">
    <source>
        <dbReference type="Google" id="ProtNLM"/>
    </source>
</evidence>
<dbReference type="OrthoDB" id="114489at2"/>
<proteinExistence type="predicted"/>
<dbReference type="SUPFAM" id="SSF81301">
    <property type="entry name" value="Nucleotidyltransferase"/>
    <property type="match status" value="1"/>
</dbReference>
<dbReference type="Gene3D" id="3.30.460.40">
    <property type="match status" value="1"/>
</dbReference>
<gene>
    <name evidence="1" type="ORF">EZE20_14920</name>
</gene>
<evidence type="ECO:0000313" key="2">
    <source>
        <dbReference type="Proteomes" id="UP000295706"/>
    </source>
</evidence>
<dbReference type="InterPro" id="IPR043519">
    <property type="entry name" value="NT_sf"/>
</dbReference>
<name>A0A4R4KBT1_9BACT</name>
<dbReference type="Proteomes" id="UP000295706">
    <property type="component" value="Unassembled WGS sequence"/>
</dbReference>
<sequence length="228" mass="26691">MNYRNIVRIKVIANALAEINHHVVFVGGAVVDLYCDDPARSESRPTDDIDVVVEIINRGAFANLEEKLRSIGFEPDRDSEVICRYKYHDIVVDIMPTKGEILGFTNPWYEEGVSHTEHIHLENQAPIKIFEVAYFLASKIEALKSERHGKDFRWNSDFEDIIYLFDNRTTILPDLLQSEFSVKKYLKQEIGQLVRRPFIDEEITACLDYSNQTKRKQRIFELWLQFLH</sequence>
<accession>A0A4R4KBT1</accession>
<evidence type="ECO:0000313" key="1">
    <source>
        <dbReference type="EMBL" id="TDB64222.1"/>
    </source>
</evidence>
<dbReference type="AlphaFoldDB" id="A0A4R4KBT1"/>
<reference evidence="1 2" key="1">
    <citation type="submission" date="2019-02" db="EMBL/GenBank/DDBJ databases">
        <title>Arundinibacter roseus gen. nov., sp. nov., a new member of the family Cytophagaceae.</title>
        <authorList>
            <person name="Szuroczki S."/>
            <person name="Khayer B."/>
            <person name="Sproer C."/>
            <person name="Toumi M."/>
            <person name="Szabo A."/>
            <person name="Felfoldi T."/>
            <person name="Schumann P."/>
            <person name="Toth E."/>
        </authorList>
    </citation>
    <scope>NUCLEOTIDE SEQUENCE [LARGE SCALE GENOMIC DNA]</scope>
    <source>
        <strain evidence="1 2">DMA-k-7a</strain>
    </source>
</reference>
<dbReference type="RefSeq" id="WP_132119018.1">
    <property type="nucleotide sequence ID" value="NZ_SMJU01000008.1"/>
</dbReference>
<comment type="caution">
    <text evidence="1">The sequence shown here is derived from an EMBL/GenBank/DDBJ whole genome shotgun (WGS) entry which is preliminary data.</text>
</comment>
<protein>
    <recommendedName>
        <fullName evidence="3">Nucleotidyl transferase AbiEii/AbiGii toxin family protein</fullName>
    </recommendedName>
</protein>